<feature type="transmembrane region" description="Helical" evidence="8">
    <location>
        <begin position="366"/>
        <end position="386"/>
    </location>
</feature>
<evidence type="ECO:0000256" key="5">
    <source>
        <dbReference type="ARBA" id="ARBA00022989"/>
    </source>
</evidence>
<feature type="transmembrane region" description="Helical" evidence="8">
    <location>
        <begin position="137"/>
        <end position="159"/>
    </location>
</feature>
<dbReference type="EMBL" id="QRGA01000010">
    <property type="protein sequence ID" value="RDU97454.1"/>
    <property type="molecule type" value="Genomic_DNA"/>
</dbReference>
<dbReference type="PROSITE" id="PS50850">
    <property type="entry name" value="MFS"/>
    <property type="match status" value="1"/>
</dbReference>
<feature type="transmembrane region" description="Helical" evidence="8">
    <location>
        <begin position="48"/>
        <end position="67"/>
    </location>
</feature>
<reference evidence="10 11" key="1">
    <citation type="submission" date="2018-08" db="EMBL/GenBank/DDBJ databases">
        <title>Paraburkholderia sp. DHOM06 isolated from forest soil.</title>
        <authorList>
            <person name="Gao Z.-H."/>
            <person name="Qiu L.-H."/>
        </authorList>
    </citation>
    <scope>NUCLEOTIDE SEQUENCE [LARGE SCALE GENOMIC DNA]</scope>
    <source>
        <strain evidence="10 11">DHOM06</strain>
    </source>
</reference>
<dbReference type="CDD" id="cd17316">
    <property type="entry name" value="MFS_SV2_like"/>
    <property type="match status" value="1"/>
</dbReference>
<feature type="region of interest" description="Disordered" evidence="7">
    <location>
        <begin position="434"/>
        <end position="457"/>
    </location>
</feature>
<dbReference type="PANTHER" id="PTHR23511:SF34">
    <property type="entry name" value="SYNAPTIC VESICLE GLYCOPROTEIN 2"/>
    <property type="match status" value="1"/>
</dbReference>
<comment type="subcellular location">
    <subcellularLocation>
        <location evidence="1">Membrane</location>
        <topology evidence="1">Multi-pass membrane protein</topology>
    </subcellularLocation>
</comment>
<evidence type="ECO:0000256" key="8">
    <source>
        <dbReference type="SAM" id="Phobius"/>
    </source>
</evidence>
<dbReference type="AlphaFoldDB" id="A0A3D8JXT5"/>
<sequence>MEDLPLQRFHLRVVLAGSGGQFNDGFILGIVGIALSVAATPLHLDATWIGLIGAASLAGLFLGSFFVGPLADRFGRRSIFAYDMIIFALLSAGQYFVTSPLQLLIFRVLLGLVLGADYAVAKSLVIEYLPRRSRGRLVSFLAVAWGIGYVAAYFVGYAIKEIDPHSWRMMLAISGVPALLIIPARLSIPESPLWLIKKDRVSDALRIVQRTFGSHVTLDMRRSDGTGKRSANWSALFTRKMRRNTLVGCVFFTCQVIPYFALGTFSPRVLQALHVENSLVGAMVYNALLILGLFMGLALIDRVPRRSFLIWTFYGGAVLLALLASTSISPMVTIVLFGLFACVLSGSTNAEPLYTAELFPTELRATGTGFVIACSRLGSAIATFLLPLAVQRFGIETSLLVCVGTLVFGGVFCHVFAPETRDVKLGELGSSIGPGEERLSPSARMAGSIDRADRTLR</sequence>
<dbReference type="Proteomes" id="UP000256838">
    <property type="component" value="Unassembled WGS sequence"/>
</dbReference>
<name>A0A3D8JXT5_9BURK</name>
<evidence type="ECO:0000256" key="4">
    <source>
        <dbReference type="ARBA" id="ARBA00022692"/>
    </source>
</evidence>
<evidence type="ECO:0000256" key="6">
    <source>
        <dbReference type="ARBA" id="ARBA00023136"/>
    </source>
</evidence>
<accession>A0A3D8JXT5</accession>
<evidence type="ECO:0000313" key="11">
    <source>
        <dbReference type="Proteomes" id="UP000256838"/>
    </source>
</evidence>
<organism evidence="10 11">
    <name type="scientific">Trinickia dinghuensis</name>
    <dbReference type="NCBI Taxonomy" id="2291023"/>
    <lineage>
        <taxon>Bacteria</taxon>
        <taxon>Pseudomonadati</taxon>
        <taxon>Pseudomonadota</taxon>
        <taxon>Betaproteobacteria</taxon>
        <taxon>Burkholderiales</taxon>
        <taxon>Burkholderiaceae</taxon>
        <taxon>Trinickia</taxon>
    </lineage>
</organism>
<keyword evidence="4 8" id="KW-0812">Transmembrane</keyword>
<evidence type="ECO:0000259" key="9">
    <source>
        <dbReference type="PROSITE" id="PS50850"/>
    </source>
</evidence>
<evidence type="ECO:0000256" key="3">
    <source>
        <dbReference type="ARBA" id="ARBA00022448"/>
    </source>
</evidence>
<feature type="transmembrane region" description="Helical" evidence="8">
    <location>
        <begin position="79"/>
        <end position="97"/>
    </location>
</feature>
<dbReference type="InterPro" id="IPR020846">
    <property type="entry name" value="MFS_dom"/>
</dbReference>
<dbReference type="Gene3D" id="1.20.1250.20">
    <property type="entry name" value="MFS general substrate transporter like domains"/>
    <property type="match status" value="1"/>
</dbReference>
<keyword evidence="11" id="KW-1185">Reference proteome</keyword>
<keyword evidence="3" id="KW-0813">Transport</keyword>
<evidence type="ECO:0000313" key="10">
    <source>
        <dbReference type="EMBL" id="RDU97454.1"/>
    </source>
</evidence>
<feature type="transmembrane region" description="Helical" evidence="8">
    <location>
        <begin position="282"/>
        <end position="301"/>
    </location>
</feature>
<evidence type="ECO:0000256" key="7">
    <source>
        <dbReference type="SAM" id="MobiDB-lite"/>
    </source>
</evidence>
<feature type="transmembrane region" description="Helical" evidence="8">
    <location>
        <begin position="165"/>
        <end position="188"/>
    </location>
</feature>
<feature type="transmembrane region" description="Helical" evidence="8">
    <location>
        <begin position="398"/>
        <end position="417"/>
    </location>
</feature>
<keyword evidence="5 8" id="KW-1133">Transmembrane helix</keyword>
<feature type="transmembrane region" description="Helical" evidence="8">
    <location>
        <begin position="313"/>
        <end position="346"/>
    </location>
</feature>
<evidence type="ECO:0000256" key="2">
    <source>
        <dbReference type="ARBA" id="ARBA00010992"/>
    </source>
</evidence>
<feature type="transmembrane region" description="Helical" evidence="8">
    <location>
        <begin position="103"/>
        <end position="125"/>
    </location>
</feature>
<dbReference type="GO" id="GO:0022857">
    <property type="term" value="F:transmembrane transporter activity"/>
    <property type="evidence" value="ECO:0007669"/>
    <property type="project" value="InterPro"/>
</dbReference>
<proteinExistence type="inferred from homology"/>
<dbReference type="InterPro" id="IPR005828">
    <property type="entry name" value="MFS_sugar_transport-like"/>
</dbReference>
<feature type="transmembrane region" description="Helical" evidence="8">
    <location>
        <begin position="21"/>
        <end position="42"/>
    </location>
</feature>
<feature type="transmembrane region" description="Helical" evidence="8">
    <location>
        <begin position="245"/>
        <end position="262"/>
    </location>
</feature>
<gene>
    <name evidence="10" type="ORF">DWV00_18425</name>
</gene>
<feature type="domain" description="Major facilitator superfamily (MFS) profile" evidence="9">
    <location>
        <begin position="13"/>
        <end position="421"/>
    </location>
</feature>
<dbReference type="GO" id="GO:0016020">
    <property type="term" value="C:membrane"/>
    <property type="evidence" value="ECO:0007669"/>
    <property type="project" value="UniProtKB-SubCell"/>
</dbReference>
<comment type="similarity">
    <text evidence="2">Belongs to the major facilitator superfamily. Sugar transporter (TC 2.A.1.1) family.</text>
</comment>
<dbReference type="OrthoDB" id="5368493at2"/>
<dbReference type="InterPro" id="IPR036259">
    <property type="entry name" value="MFS_trans_sf"/>
</dbReference>
<dbReference type="SUPFAM" id="SSF103473">
    <property type="entry name" value="MFS general substrate transporter"/>
    <property type="match status" value="1"/>
</dbReference>
<protein>
    <submittedName>
        <fullName evidence="10">MFS transporter</fullName>
    </submittedName>
</protein>
<evidence type="ECO:0000256" key="1">
    <source>
        <dbReference type="ARBA" id="ARBA00004141"/>
    </source>
</evidence>
<dbReference type="Pfam" id="PF00083">
    <property type="entry name" value="Sugar_tr"/>
    <property type="match status" value="1"/>
</dbReference>
<keyword evidence="6 8" id="KW-0472">Membrane</keyword>
<comment type="caution">
    <text evidence="10">The sequence shown here is derived from an EMBL/GenBank/DDBJ whole genome shotgun (WGS) entry which is preliminary data.</text>
</comment>
<dbReference type="PANTHER" id="PTHR23511">
    <property type="entry name" value="SYNAPTIC VESICLE GLYCOPROTEIN 2"/>
    <property type="match status" value="1"/>
</dbReference>